<feature type="domain" description="RNase H type-1" evidence="1">
    <location>
        <begin position="58"/>
        <end position="172"/>
    </location>
</feature>
<organism evidence="2 3">
    <name type="scientific">Lithocarpus litseifolius</name>
    <dbReference type="NCBI Taxonomy" id="425828"/>
    <lineage>
        <taxon>Eukaryota</taxon>
        <taxon>Viridiplantae</taxon>
        <taxon>Streptophyta</taxon>
        <taxon>Embryophyta</taxon>
        <taxon>Tracheophyta</taxon>
        <taxon>Spermatophyta</taxon>
        <taxon>Magnoliopsida</taxon>
        <taxon>eudicotyledons</taxon>
        <taxon>Gunneridae</taxon>
        <taxon>Pentapetalae</taxon>
        <taxon>rosids</taxon>
        <taxon>fabids</taxon>
        <taxon>Fagales</taxon>
        <taxon>Fagaceae</taxon>
        <taxon>Lithocarpus</taxon>
    </lineage>
</organism>
<dbReference type="GO" id="GO:0003676">
    <property type="term" value="F:nucleic acid binding"/>
    <property type="evidence" value="ECO:0007669"/>
    <property type="project" value="InterPro"/>
</dbReference>
<dbReference type="Gene3D" id="3.30.420.10">
    <property type="entry name" value="Ribonuclease H-like superfamily/Ribonuclease H"/>
    <property type="match status" value="1"/>
</dbReference>
<dbReference type="InterPro" id="IPR053151">
    <property type="entry name" value="RNase_H-like"/>
</dbReference>
<name>A0AAW2E3S8_9ROSI</name>
<protein>
    <recommendedName>
        <fullName evidence="1">RNase H type-1 domain-containing protein</fullName>
    </recommendedName>
</protein>
<sequence>MPGSLPMALPTVLQDQPISLGKFSSFSPFGTYGSKEMRSQVLKDIPWERPPRGWVKLNTDGSSLGNPGTAGGGGGIIHDDSGHWLTGFSQRIGITSSFMAELWALRDGLKCCVDRSFEAVVVELDARAVIDTFSNLNSPNLAGCSLVDDCRWLLTQIPQVTIRHCYREANRYLTKNHHQITNPINKDAAMPTTPMVTIMVRLLLLRPPHFKPKGFPQSLSLRSKFEPLKLAKSAGTKLKRLLFTTEKIFNQFNRLRPYGIELERHLLLKIKLFKNLQSAISAQDRSSENVAGEI</sequence>
<dbReference type="CDD" id="cd06222">
    <property type="entry name" value="RNase_H_like"/>
    <property type="match status" value="1"/>
</dbReference>
<evidence type="ECO:0000313" key="3">
    <source>
        <dbReference type="Proteomes" id="UP001459277"/>
    </source>
</evidence>
<accession>A0AAW2E3S8</accession>
<gene>
    <name evidence="2" type="ORF">SO802_003398</name>
</gene>
<dbReference type="Pfam" id="PF13456">
    <property type="entry name" value="RVT_3"/>
    <property type="match status" value="1"/>
</dbReference>
<dbReference type="Proteomes" id="UP001459277">
    <property type="component" value="Unassembled WGS sequence"/>
</dbReference>
<dbReference type="InterPro" id="IPR036397">
    <property type="entry name" value="RNaseH_sf"/>
</dbReference>
<dbReference type="SUPFAM" id="SSF53098">
    <property type="entry name" value="Ribonuclease H-like"/>
    <property type="match status" value="1"/>
</dbReference>
<evidence type="ECO:0000313" key="2">
    <source>
        <dbReference type="EMBL" id="KAL0016329.1"/>
    </source>
</evidence>
<dbReference type="InterPro" id="IPR002156">
    <property type="entry name" value="RNaseH_domain"/>
</dbReference>
<dbReference type="PANTHER" id="PTHR47723">
    <property type="entry name" value="OS05G0353850 PROTEIN"/>
    <property type="match status" value="1"/>
</dbReference>
<dbReference type="AlphaFoldDB" id="A0AAW2E3S8"/>
<dbReference type="EMBL" id="JAZDWU010000001">
    <property type="protein sequence ID" value="KAL0016329.1"/>
    <property type="molecule type" value="Genomic_DNA"/>
</dbReference>
<dbReference type="InterPro" id="IPR044730">
    <property type="entry name" value="RNase_H-like_dom_plant"/>
</dbReference>
<proteinExistence type="predicted"/>
<comment type="caution">
    <text evidence="2">The sequence shown here is derived from an EMBL/GenBank/DDBJ whole genome shotgun (WGS) entry which is preliminary data.</text>
</comment>
<reference evidence="2 3" key="1">
    <citation type="submission" date="2024-01" db="EMBL/GenBank/DDBJ databases">
        <title>A telomere-to-telomere, gap-free genome of sweet tea (Lithocarpus litseifolius).</title>
        <authorList>
            <person name="Zhou J."/>
        </authorList>
    </citation>
    <scope>NUCLEOTIDE SEQUENCE [LARGE SCALE GENOMIC DNA]</scope>
    <source>
        <strain evidence="2">Zhou-2022a</strain>
        <tissue evidence="2">Leaf</tissue>
    </source>
</reference>
<dbReference type="InterPro" id="IPR012337">
    <property type="entry name" value="RNaseH-like_sf"/>
</dbReference>
<evidence type="ECO:0000259" key="1">
    <source>
        <dbReference type="Pfam" id="PF13456"/>
    </source>
</evidence>
<keyword evidence="3" id="KW-1185">Reference proteome</keyword>
<dbReference type="GO" id="GO:0004523">
    <property type="term" value="F:RNA-DNA hybrid ribonuclease activity"/>
    <property type="evidence" value="ECO:0007669"/>
    <property type="project" value="InterPro"/>
</dbReference>
<dbReference type="PANTHER" id="PTHR47723:SF20">
    <property type="entry name" value="RNASE H TYPE-1 DOMAIN-CONTAINING PROTEIN"/>
    <property type="match status" value="1"/>
</dbReference>